<feature type="transmembrane region" description="Helical" evidence="1">
    <location>
        <begin position="31"/>
        <end position="49"/>
    </location>
</feature>
<dbReference type="Proteomes" id="UP000600101">
    <property type="component" value="Unassembled WGS sequence"/>
</dbReference>
<name>A0A9X0QY16_9PROT</name>
<evidence type="ECO:0000313" key="2">
    <source>
        <dbReference type="EMBL" id="MBC4014988.1"/>
    </source>
</evidence>
<evidence type="ECO:0000313" key="3">
    <source>
        <dbReference type="Proteomes" id="UP000600101"/>
    </source>
</evidence>
<reference evidence="2" key="1">
    <citation type="submission" date="2020-08" db="EMBL/GenBank/DDBJ databases">
        <authorList>
            <person name="Hu Y."/>
            <person name="Nguyen S.V."/>
            <person name="Li F."/>
            <person name="Fanning S."/>
        </authorList>
    </citation>
    <scope>NUCLEOTIDE SEQUENCE</scope>
    <source>
        <strain evidence="2">SYSU D8009</strain>
    </source>
</reference>
<dbReference type="RefSeq" id="WP_186769757.1">
    <property type="nucleotide sequence ID" value="NZ_JACOMF010000005.1"/>
</dbReference>
<sequence>MSPLQLFLLPGNLLSDALHIADPDSRTMLRILVNMLVWNLVAVLAVLPFI</sequence>
<comment type="caution">
    <text evidence="2">The sequence shown here is derived from an EMBL/GenBank/DDBJ whole genome shotgun (WGS) entry which is preliminary data.</text>
</comment>
<evidence type="ECO:0000256" key="1">
    <source>
        <dbReference type="SAM" id="Phobius"/>
    </source>
</evidence>
<proteinExistence type="predicted"/>
<accession>A0A9X0QY16</accession>
<protein>
    <submittedName>
        <fullName evidence="2">Uncharacterized protein</fullName>
    </submittedName>
</protein>
<organism evidence="2 3">
    <name type="scientific">Siccirubricoccus deserti</name>
    <dbReference type="NCBI Taxonomy" id="2013562"/>
    <lineage>
        <taxon>Bacteria</taxon>
        <taxon>Pseudomonadati</taxon>
        <taxon>Pseudomonadota</taxon>
        <taxon>Alphaproteobacteria</taxon>
        <taxon>Acetobacterales</taxon>
        <taxon>Roseomonadaceae</taxon>
        <taxon>Siccirubricoccus</taxon>
    </lineage>
</organism>
<keyword evidence="1" id="KW-0812">Transmembrane</keyword>
<keyword evidence="1" id="KW-0472">Membrane</keyword>
<dbReference type="AlphaFoldDB" id="A0A9X0QY16"/>
<keyword evidence="1" id="KW-1133">Transmembrane helix</keyword>
<keyword evidence="3" id="KW-1185">Reference proteome</keyword>
<gene>
    <name evidence="2" type="ORF">H7965_06590</name>
</gene>
<dbReference type="EMBL" id="JACOMF010000005">
    <property type="protein sequence ID" value="MBC4014988.1"/>
    <property type="molecule type" value="Genomic_DNA"/>
</dbReference>